<dbReference type="OrthoDB" id="106784at2759"/>
<dbReference type="InParanoid" id="L8FVF6"/>
<dbReference type="Proteomes" id="UP000011064">
    <property type="component" value="Unassembled WGS sequence"/>
</dbReference>
<feature type="compositionally biased region" description="Basic residues" evidence="2">
    <location>
        <begin position="745"/>
        <end position="763"/>
    </location>
</feature>
<dbReference type="STRING" id="658429.L8FVF6"/>
<feature type="region of interest" description="Disordered" evidence="2">
    <location>
        <begin position="426"/>
        <end position="499"/>
    </location>
</feature>
<keyword evidence="1" id="KW-0479">Metal-binding</keyword>
<name>L8FVF6_PSED2</name>
<dbReference type="CDD" id="cd16620">
    <property type="entry name" value="vRING-HC-C4C4_RBBP6"/>
    <property type="match status" value="1"/>
</dbReference>
<feature type="compositionally biased region" description="Basic residues" evidence="2">
    <location>
        <begin position="610"/>
        <end position="630"/>
    </location>
</feature>
<dbReference type="PROSITE" id="PS50089">
    <property type="entry name" value="ZF_RING_2"/>
    <property type="match status" value="1"/>
</dbReference>
<keyword evidence="1" id="KW-0863">Zinc-finger</keyword>
<dbReference type="GO" id="GO:0008270">
    <property type="term" value="F:zinc ion binding"/>
    <property type="evidence" value="ECO:0007669"/>
    <property type="project" value="UniProtKB-KW"/>
</dbReference>
<dbReference type="EMBL" id="GL573350">
    <property type="protein sequence ID" value="ELR04504.1"/>
    <property type="molecule type" value="Genomic_DNA"/>
</dbReference>
<feature type="compositionally biased region" description="Acidic residues" evidence="2">
    <location>
        <begin position="662"/>
        <end position="672"/>
    </location>
</feature>
<dbReference type="GO" id="GO:0043484">
    <property type="term" value="P:regulation of RNA splicing"/>
    <property type="evidence" value="ECO:0007669"/>
    <property type="project" value="InterPro"/>
</dbReference>
<feature type="compositionally biased region" description="Basic and acidic residues" evidence="2">
    <location>
        <begin position="844"/>
        <end position="854"/>
    </location>
</feature>
<dbReference type="VEuPathDB" id="FungiDB:GMDG_06806"/>
<feature type="compositionally biased region" description="Basic and acidic residues" evidence="2">
    <location>
        <begin position="788"/>
        <end position="819"/>
    </location>
</feature>
<dbReference type="InterPro" id="IPR001841">
    <property type="entry name" value="Znf_RING"/>
</dbReference>
<organism evidence="4 5">
    <name type="scientific">Pseudogymnoascus destructans (strain ATCC MYA-4855 / 20631-21)</name>
    <name type="common">Bat white-nose syndrome fungus</name>
    <name type="synonym">Geomyces destructans</name>
    <dbReference type="NCBI Taxonomy" id="658429"/>
    <lineage>
        <taxon>Eukaryota</taxon>
        <taxon>Fungi</taxon>
        <taxon>Dikarya</taxon>
        <taxon>Ascomycota</taxon>
        <taxon>Pezizomycotina</taxon>
        <taxon>Leotiomycetes</taxon>
        <taxon>Thelebolales</taxon>
        <taxon>Thelebolaceae</taxon>
        <taxon>Pseudogymnoascus</taxon>
    </lineage>
</organism>
<sequence>MAATAFTQAELISSLSQNDIPIKLRCAICSKLAMNAFRLPCCEQAICEDCQSSLPSSCPVCEHTPVAAEDCKPHKSLRTTIKVFLRTEEKKRVALQAKSIKDTPPITPVEDAPVPVTAPEEPISEAPAEDTTEESLPITDQAAVSEQDGAADGTSVMNGEAVNEDHKDILQQSIEEIAPGQEHTGEDTTAGEVATDANVATQEGEKDANGEAVGMVGVGMPGMPGGFNTAMGGFLNMTGDMNRMQMQMAMAMQNGMGANAFGGFPMMGMPGMSMDPMAMQNMFMNGGFGGMGMNGMNMGMGGMGGFEGVAGQGFGGGGGEWGGQQWNMGQNNFNPNVALSAGMGHNDYGAPHKPGYPFQQHHGAGAGYSQGGYGRNQYNEYGHHGGGGFAGRGRGRGRGGYGRGGGYGHGEYAQHGNYQNSVAGHVSESAAPQGPKEQQSTEPASNVDEFGREIRTPPAMAETEVTATDNAETNGLTADGDAQAATNPLDNSSDVPDTGPKPIQTLEEIEQAQFTSYGHGGVYVARNSAYATQAPPPLADVPINAPTGPKAMREGLPNTSILHLRGRAPFDESGRESGSSAVPETEMNGRVGLDGEGAEPGEGVQPRNASKSRSRSRSPRRERRERHRRRRDESTSDGSRARRRERRRRERRREEGEGVGDGGEDVLEDETEAEARRERRERRRRERDSDRDGGRDRDRDRDYNRERGDRDRERERNRDGGREKDRDRDRDRERERDHDRDHGHKSSSHKHRSRSRSRRRRQHSPSAQNGDAATEDGFRLPMGPRAMSGKENHVDPVAKDPHTAEREARDRERLVREAQRMAGLGGGGGERKRGVRSGSGGGEEGGRRKEGEGE</sequence>
<reference evidence="5" key="1">
    <citation type="submission" date="2010-09" db="EMBL/GenBank/DDBJ databases">
        <title>The genome sequence of Geomyces destructans 20631-21.</title>
        <authorList>
            <consortium name="The Broad Institute Genome Sequencing Platform"/>
            <person name="Cuomo C.A."/>
            <person name="Blehert D.S."/>
            <person name="Lorch J.M."/>
            <person name="Young S.K."/>
            <person name="Zeng Q."/>
            <person name="Gargeya S."/>
            <person name="Fitzgerald M."/>
            <person name="Haas B."/>
            <person name="Abouelleil A."/>
            <person name="Alvarado L."/>
            <person name="Arachchi H.M."/>
            <person name="Berlin A."/>
            <person name="Brown A."/>
            <person name="Chapman S.B."/>
            <person name="Chen Z."/>
            <person name="Dunbar C."/>
            <person name="Freedman E."/>
            <person name="Gearin G."/>
            <person name="Gellesch M."/>
            <person name="Goldberg J."/>
            <person name="Griggs A."/>
            <person name="Gujja S."/>
            <person name="Heiman D."/>
            <person name="Howarth C."/>
            <person name="Larson L."/>
            <person name="Lui A."/>
            <person name="MacDonald P.J.P."/>
            <person name="Montmayeur A."/>
            <person name="Murphy C."/>
            <person name="Neiman D."/>
            <person name="Pearson M."/>
            <person name="Priest M."/>
            <person name="Roberts A."/>
            <person name="Saif S."/>
            <person name="Shea T."/>
            <person name="Shenoy N."/>
            <person name="Sisk P."/>
            <person name="Stolte C."/>
            <person name="Sykes S."/>
            <person name="Wortman J."/>
            <person name="Nusbaum C."/>
            <person name="Birren B."/>
        </authorList>
    </citation>
    <scope>NUCLEOTIDE SEQUENCE [LARGE SCALE GENOMIC DNA]</scope>
    <source>
        <strain evidence="5">ATCC MYA-4855 / 20631-21</strain>
    </source>
</reference>
<dbReference type="InterPro" id="IPR032922">
    <property type="entry name" value="SON"/>
</dbReference>
<evidence type="ECO:0000256" key="1">
    <source>
        <dbReference type="PROSITE-ProRule" id="PRU00175"/>
    </source>
</evidence>
<dbReference type="GO" id="GO:0003723">
    <property type="term" value="F:RNA binding"/>
    <property type="evidence" value="ECO:0007669"/>
    <property type="project" value="InterPro"/>
</dbReference>
<dbReference type="InterPro" id="IPR013083">
    <property type="entry name" value="Znf_RING/FYVE/PHD"/>
</dbReference>
<dbReference type="GO" id="GO:0051726">
    <property type="term" value="P:regulation of cell cycle"/>
    <property type="evidence" value="ECO:0007669"/>
    <property type="project" value="InterPro"/>
</dbReference>
<feature type="domain" description="RING-type" evidence="3">
    <location>
        <begin position="26"/>
        <end position="62"/>
    </location>
</feature>
<evidence type="ECO:0000259" key="3">
    <source>
        <dbReference type="PROSITE" id="PS50089"/>
    </source>
</evidence>
<feature type="compositionally biased region" description="Basic residues" evidence="2">
    <location>
        <begin position="641"/>
        <end position="651"/>
    </location>
</feature>
<feature type="region of interest" description="Disordered" evidence="2">
    <location>
        <begin position="567"/>
        <end position="854"/>
    </location>
</feature>
<proteinExistence type="predicted"/>
<accession>L8FVF6</accession>
<evidence type="ECO:0000256" key="2">
    <source>
        <dbReference type="SAM" id="MobiDB-lite"/>
    </source>
</evidence>
<dbReference type="SUPFAM" id="SSF57850">
    <property type="entry name" value="RING/U-box"/>
    <property type="match status" value="1"/>
</dbReference>
<feature type="compositionally biased region" description="Basic and acidic residues" evidence="2">
    <location>
        <begin position="686"/>
        <end position="744"/>
    </location>
</feature>
<keyword evidence="1" id="KW-0862">Zinc</keyword>
<protein>
    <recommendedName>
        <fullName evidence="3">RING-type domain-containing protein</fullName>
    </recommendedName>
</protein>
<dbReference type="PANTHER" id="PTHR46528:SF1">
    <property type="entry name" value="PROTEIN SON"/>
    <property type="match status" value="1"/>
</dbReference>
<dbReference type="AlphaFoldDB" id="L8FVF6"/>
<feature type="compositionally biased region" description="Polar residues" evidence="2">
    <location>
        <begin position="484"/>
        <end position="495"/>
    </location>
</feature>
<gene>
    <name evidence="4" type="ORF">GMDG_06806</name>
</gene>
<evidence type="ECO:0000313" key="5">
    <source>
        <dbReference type="Proteomes" id="UP000011064"/>
    </source>
</evidence>
<keyword evidence="5" id="KW-1185">Reference proteome</keyword>
<dbReference type="PANTHER" id="PTHR46528">
    <property type="entry name" value="PROTEIN SON"/>
    <property type="match status" value="1"/>
</dbReference>
<evidence type="ECO:0000313" key="4">
    <source>
        <dbReference type="EMBL" id="ELR04504.1"/>
    </source>
</evidence>
<feature type="region of interest" description="Disordered" evidence="2">
    <location>
        <begin position="101"/>
        <end position="135"/>
    </location>
</feature>
<dbReference type="Gene3D" id="3.30.40.10">
    <property type="entry name" value="Zinc/RING finger domain, C3HC4 (zinc finger)"/>
    <property type="match status" value="1"/>
</dbReference>
<dbReference type="HOGENOM" id="CLU_010066_0_0_1"/>
<feature type="compositionally biased region" description="Polar residues" evidence="2">
    <location>
        <begin position="465"/>
        <end position="476"/>
    </location>
</feature>